<dbReference type="Gene3D" id="2.40.170.20">
    <property type="entry name" value="TonB-dependent receptor, beta-barrel domain"/>
    <property type="match status" value="1"/>
</dbReference>
<comment type="caution">
    <text evidence="10">The sequence shown here is derived from an EMBL/GenBank/DDBJ whole genome shotgun (WGS) entry which is preliminary data.</text>
</comment>
<evidence type="ECO:0000256" key="5">
    <source>
        <dbReference type="ARBA" id="ARBA00022729"/>
    </source>
</evidence>
<protein>
    <submittedName>
        <fullName evidence="10">Outer membrane receptor protein involved in Fe transport</fullName>
    </submittedName>
</protein>
<evidence type="ECO:0000313" key="10">
    <source>
        <dbReference type="EMBL" id="MDR6404700.1"/>
    </source>
</evidence>
<evidence type="ECO:0000256" key="4">
    <source>
        <dbReference type="ARBA" id="ARBA00022692"/>
    </source>
</evidence>
<organism evidence="10 11">
    <name type="scientific">Chryseobacterium geocarposphaerae</name>
    <dbReference type="NCBI Taxonomy" id="1416776"/>
    <lineage>
        <taxon>Bacteria</taxon>
        <taxon>Pseudomonadati</taxon>
        <taxon>Bacteroidota</taxon>
        <taxon>Flavobacteriia</taxon>
        <taxon>Flavobacteriales</taxon>
        <taxon>Weeksellaceae</taxon>
        <taxon>Chryseobacterium group</taxon>
        <taxon>Chryseobacterium</taxon>
    </lineage>
</organism>
<dbReference type="Gene3D" id="2.170.130.10">
    <property type="entry name" value="TonB-dependent receptor, plug domain"/>
    <property type="match status" value="1"/>
</dbReference>
<dbReference type="PANTHER" id="PTHR30069">
    <property type="entry name" value="TONB-DEPENDENT OUTER MEMBRANE RECEPTOR"/>
    <property type="match status" value="1"/>
</dbReference>
<keyword evidence="11" id="KW-1185">Reference proteome</keyword>
<keyword evidence="3" id="KW-1134">Transmembrane beta strand</keyword>
<dbReference type="Pfam" id="PF14905">
    <property type="entry name" value="OMP_b-brl_3"/>
    <property type="match status" value="1"/>
</dbReference>
<evidence type="ECO:0000256" key="8">
    <source>
        <dbReference type="SAM" id="SignalP"/>
    </source>
</evidence>
<dbReference type="Proteomes" id="UP001184853">
    <property type="component" value="Unassembled WGS sequence"/>
</dbReference>
<evidence type="ECO:0000256" key="2">
    <source>
        <dbReference type="ARBA" id="ARBA00022448"/>
    </source>
</evidence>
<name>A0ABU1LDS0_9FLAO</name>
<dbReference type="RefSeq" id="WP_115980080.1">
    <property type="nucleotide sequence ID" value="NZ_JAVDQS010000003.1"/>
</dbReference>
<dbReference type="Gene3D" id="2.60.40.1120">
    <property type="entry name" value="Carboxypeptidase-like, regulatory domain"/>
    <property type="match status" value="1"/>
</dbReference>
<keyword evidence="2" id="KW-0813">Transport</keyword>
<proteinExistence type="predicted"/>
<feature type="domain" description="Outer membrane protein beta-barrel" evidence="9">
    <location>
        <begin position="371"/>
        <end position="765"/>
    </location>
</feature>
<dbReference type="EMBL" id="JAVDQS010000003">
    <property type="protein sequence ID" value="MDR6404700.1"/>
    <property type="molecule type" value="Genomic_DNA"/>
</dbReference>
<evidence type="ECO:0000256" key="7">
    <source>
        <dbReference type="ARBA" id="ARBA00023237"/>
    </source>
</evidence>
<accession>A0ABU1LDS0</accession>
<reference evidence="10 11" key="1">
    <citation type="submission" date="2023-07" db="EMBL/GenBank/DDBJ databases">
        <title>Sorghum-associated microbial communities from plants grown in Nebraska, USA.</title>
        <authorList>
            <person name="Schachtman D."/>
        </authorList>
    </citation>
    <scope>NUCLEOTIDE SEQUENCE [LARGE SCALE GENOMIC DNA]</scope>
    <source>
        <strain evidence="10 11">DS1709</strain>
    </source>
</reference>
<gene>
    <name evidence="10" type="ORF">J2781_001620</name>
</gene>
<evidence type="ECO:0000256" key="6">
    <source>
        <dbReference type="ARBA" id="ARBA00023136"/>
    </source>
</evidence>
<dbReference type="InterPro" id="IPR039426">
    <property type="entry name" value="TonB-dep_rcpt-like"/>
</dbReference>
<dbReference type="SUPFAM" id="SSF56935">
    <property type="entry name" value="Porins"/>
    <property type="match status" value="1"/>
</dbReference>
<evidence type="ECO:0000256" key="3">
    <source>
        <dbReference type="ARBA" id="ARBA00022452"/>
    </source>
</evidence>
<feature type="signal peptide" evidence="8">
    <location>
        <begin position="1"/>
        <end position="19"/>
    </location>
</feature>
<evidence type="ECO:0000256" key="1">
    <source>
        <dbReference type="ARBA" id="ARBA00004571"/>
    </source>
</evidence>
<dbReference type="InterPro" id="IPR036942">
    <property type="entry name" value="Beta-barrel_TonB_sf"/>
</dbReference>
<dbReference type="InterPro" id="IPR008969">
    <property type="entry name" value="CarboxyPept-like_regulatory"/>
</dbReference>
<dbReference type="SUPFAM" id="SSF49464">
    <property type="entry name" value="Carboxypeptidase regulatory domain-like"/>
    <property type="match status" value="1"/>
</dbReference>
<dbReference type="InterPro" id="IPR037066">
    <property type="entry name" value="Plug_dom_sf"/>
</dbReference>
<keyword evidence="7" id="KW-0998">Cell outer membrane</keyword>
<evidence type="ECO:0000313" key="11">
    <source>
        <dbReference type="Proteomes" id="UP001184853"/>
    </source>
</evidence>
<comment type="subcellular location">
    <subcellularLocation>
        <location evidence="1">Cell outer membrane</location>
        <topology evidence="1">Multi-pass membrane protein</topology>
    </subcellularLocation>
</comment>
<keyword evidence="5 8" id="KW-0732">Signal</keyword>
<dbReference type="Pfam" id="PF13715">
    <property type="entry name" value="CarbopepD_reg_2"/>
    <property type="match status" value="1"/>
</dbReference>
<feature type="chain" id="PRO_5045490850" evidence="8">
    <location>
        <begin position="20"/>
        <end position="793"/>
    </location>
</feature>
<dbReference type="InterPro" id="IPR041700">
    <property type="entry name" value="OMP_b-brl_3"/>
</dbReference>
<keyword evidence="10" id="KW-0675">Receptor</keyword>
<dbReference type="PANTHER" id="PTHR30069:SF29">
    <property type="entry name" value="HEMOGLOBIN AND HEMOGLOBIN-HAPTOGLOBIN-BINDING PROTEIN 1-RELATED"/>
    <property type="match status" value="1"/>
</dbReference>
<evidence type="ECO:0000259" key="9">
    <source>
        <dbReference type="Pfam" id="PF14905"/>
    </source>
</evidence>
<keyword evidence="6" id="KW-0472">Membrane</keyword>
<keyword evidence="4" id="KW-0812">Transmembrane</keyword>
<sequence length="793" mass="90185">MTRKLIFLFSLVASALAFAQSVEGNITDKENKPSPETEILITKENEKFSAITDENGTFKIPLKENGNYLLEIIKDGVKTYSEKISIKGNFKKNIQIKETPVAEQKIEGVTVTAKKKLFERKVDRLVFNVENSVASQGIDAIEALAKTPMVRATDDAISIAGKSNVAVMVNDRLLNLSGQELINYLKTLRSDDIARIEVITTPPAKYEAEGKSGLINIILKKNTNKGWNGSLQTSGTYYWGRPTVSTRSGASFNYQGNKLSLTANLSTGDNFWENRSYNYLSGKNGYTNYWNTNTNSTNNYRYKGGNVKAEYKINDKNLVGINYNYSYSNPIEKGESITKIFNDEGLLDVASNYENKNKRNTHNATAFYDIKLDTLGSKLSLSANMMLNNSNARNFYNTITDETISTFANPISKYRIFSGQADLEKTFSKIKTESGVKYTRIKNDSKFNFFNIENNQFIVNTDRTNTFFYNEENFAAYASTSFKINEKWDAKAGLRYEYTTLEGISMNDDNSAQIKYGKLFPTAYISYKPNENNTFSLNYSRRISRPYFGNLNPFKFYTSELEYSTGNPYLLPSFSDNFEFGYVLKNNFNVTLYYNYNKDNWDRIQVVEGNLKYNIVKNFYNENQMGVNISYNYNKLKWLESNVFVNGFYAKSKSYDHSAVAAPSGYGANLNIDNNFFLNKEKTLTLMLGFWGNIPNRSGNTYFYGNGSVYTGMKLNLMQKNLMINLYMNDVLNTNRSKGIEYYPAYDVEYFHKGITRNLYLSVTYKFGNNNVQGATKQVKFEESNRAGGGGGN</sequence>